<reference evidence="1 2" key="1">
    <citation type="journal article" date="2013" name="Nat. Commun.">
        <title>The evolution and pathogenic mechanisms of the rice sheath blight pathogen.</title>
        <authorList>
            <person name="Zheng A."/>
            <person name="Lin R."/>
            <person name="Xu L."/>
            <person name="Qin P."/>
            <person name="Tang C."/>
            <person name="Ai P."/>
            <person name="Zhang D."/>
            <person name="Liu Y."/>
            <person name="Sun Z."/>
            <person name="Feng H."/>
            <person name="Wang Y."/>
            <person name="Chen Y."/>
            <person name="Liang X."/>
            <person name="Fu R."/>
            <person name="Li Q."/>
            <person name="Zhang J."/>
            <person name="Yu X."/>
            <person name="Xie Z."/>
            <person name="Ding L."/>
            <person name="Guan P."/>
            <person name="Tang J."/>
            <person name="Liang Y."/>
            <person name="Wang S."/>
            <person name="Deng Q."/>
            <person name="Li S."/>
            <person name="Zhu J."/>
            <person name="Wang L."/>
            <person name="Liu H."/>
            <person name="Li P."/>
        </authorList>
    </citation>
    <scope>NUCLEOTIDE SEQUENCE [LARGE SCALE GENOMIC DNA]</scope>
    <source>
        <strain evidence="2">AG-1 IA</strain>
    </source>
</reference>
<proteinExistence type="predicted"/>
<dbReference type="EMBL" id="AFRT01004975">
    <property type="protein sequence ID" value="ELU35885.1"/>
    <property type="molecule type" value="Genomic_DNA"/>
</dbReference>
<dbReference type="STRING" id="983506.L8WD53"/>
<protein>
    <submittedName>
        <fullName evidence="1">Uncharacterized protein</fullName>
    </submittedName>
</protein>
<dbReference type="AlphaFoldDB" id="L8WD53"/>
<gene>
    <name evidence="1" type="ORF">AG1IA_10085</name>
</gene>
<dbReference type="Proteomes" id="UP000011668">
    <property type="component" value="Unassembled WGS sequence"/>
</dbReference>
<evidence type="ECO:0000313" key="2">
    <source>
        <dbReference type="Proteomes" id="UP000011668"/>
    </source>
</evidence>
<organism evidence="1 2">
    <name type="scientific">Thanatephorus cucumeris (strain AG1-IA)</name>
    <name type="common">Rice sheath blight fungus</name>
    <name type="synonym">Rhizoctonia solani</name>
    <dbReference type="NCBI Taxonomy" id="983506"/>
    <lineage>
        <taxon>Eukaryota</taxon>
        <taxon>Fungi</taxon>
        <taxon>Dikarya</taxon>
        <taxon>Basidiomycota</taxon>
        <taxon>Agaricomycotina</taxon>
        <taxon>Agaricomycetes</taxon>
        <taxon>Cantharellales</taxon>
        <taxon>Ceratobasidiaceae</taxon>
        <taxon>Rhizoctonia</taxon>
        <taxon>Rhizoctonia solani AG-1</taxon>
    </lineage>
</organism>
<sequence length="144" mass="16040">MSHCFVSPWAVQCRLAVIEGQRIPSQKSVRIGRLSRYLTPAATGSCHIKRRVLSLNYTQSTTNMRAVLKAALATSICVYGVQASSQHNLHSGQHPLTGQQKFGTDEFKVAIIGAADYRRCWVFRCILAITSKVKIGREYNDNDI</sequence>
<keyword evidence="2" id="KW-1185">Reference proteome</keyword>
<comment type="caution">
    <text evidence="1">The sequence shown here is derived from an EMBL/GenBank/DDBJ whole genome shotgun (WGS) entry which is preliminary data.</text>
</comment>
<name>L8WD53_THACA</name>
<accession>L8WD53</accession>
<dbReference type="HOGENOM" id="CLU_1797761_0_0_1"/>
<evidence type="ECO:0000313" key="1">
    <source>
        <dbReference type="EMBL" id="ELU35885.1"/>
    </source>
</evidence>